<proteinExistence type="predicted"/>
<name>A0A2P8QYB1_9BACT</name>
<dbReference type="OrthoDB" id="5356112at2"/>
<dbReference type="AlphaFoldDB" id="A0A2P8QYB1"/>
<accession>A0A2P8QYB1</accession>
<organism evidence="1 2">
    <name type="scientific">Campylobacter blaseri</name>
    <dbReference type="NCBI Taxonomy" id="2042961"/>
    <lineage>
        <taxon>Bacteria</taxon>
        <taxon>Pseudomonadati</taxon>
        <taxon>Campylobacterota</taxon>
        <taxon>Epsilonproteobacteria</taxon>
        <taxon>Campylobacterales</taxon>
        <taxon>Campylobacteraceae</taxon>
        <taxon>Campylobacter</taxon>
    </lineage>
</organism>
<protein>
    <submittedName>
        <fullName evidence="1">Uncharacterized protein</fullName>
    </submittedName>
</protein>
<dbReference type="EMBL" id="PDHH01000010">
    <property type="protein sequence ID" value="PSM51246.1"/>
    <property type="molecule type" value="Genomic_DNA"/>
</dbReference>
<dbReference type="Proteomes" id="UP000240535">
    <property type="component" value="Unassembled WGS sequence"/>
</dbReference>
<dbReference type="RefSeq" id="WP_106872872.1">
    <property type="nucleotide sequence ID" value="NZ_CP053841.1"/>
</dbReference>
<sequence length="90" mass="10471">MLIGFLNFLGLSDKATYKKEPTHINYADVKKTEEYIVQMQSPYFEEEITIKTIIKDGKKIEIKKIKTAEPLNNGKTLLSIKTYKKDITRM</sequence>
<evidence type="ECO:0000313" key="1">
    <source>
        <dbReference type="EMBL" id="PSM51246.1"/>
    </source>
</evidence>
<keyword evidence="2" id="KW-1185">Reference proteome</keyword>
<evidence type="ECO:0000313" key="2">
    <source>
        <dbReference type="Proteomes" id="UP000240535"/>
    </source>
</evidence>
<reference evidence="2" key="1">
    <citation type="submission" date="2017-10" db="EMBL/GenBank/DDBJ databases">
        <title>Campylobacter species from seals.</title>
        <authorList>
            <person name="Gilbert M.J."/>
            <person name="Zomer A.L."/>
            <person name="Timmerman A.J."/>
            <person name="Duim B."/>
            <person name="Wagenaar J.A."/>
        </authorList>
    </citation>
    <scope>NUCLEOTIDE SEQUENCE [LARGE SCALE GENOMIC DNA]</scope>
    <source>
        <strain evidence="2">17S00004-5</strain>
    </source>
</reference>
<comment type="caution">
    <text evidence="1">The sequence shown here is derived from an EMBL/GenBank/DDBJ whole genome shotgun (WGS) entry which is preliminary data.</text>
</comment>
<gene>
    <name evidence="1" type="ORF">CQ405_09010</name>
</gene>